<feature type="domain" description="AB hydrolase-1" evidence="1">
    <location>
        <begin position="45"/>
        <end position="166"/>
    </location>
</feature>
<evidence type="ECO:0000313" key="3">
    <source>
        <dbReference type="Proteomes" id="UP000027866"/>
    </source>
</evidence>
<dbReference type="AlphaFoldDB" id="A0A074MZ71"/>
<dbReference type="Proteomes" id="UP000027866">
    <property type="component" value="Unassembled WGS sequence"/>
</dbReference>
<dbReference type="InterPro" id="IPR029058">
    <property type="entry name" value="AB_hydrolase_fold"/>
</dbReference>
<dbReference type="SUPFAM" id="SSF53474">
    <property type="entry name" value="alpha/beta-Hydrolases"/>
    <property type="match status" value="1"/>
</dbReference>
<gene>
    <name evidence="2" type="ORF">EH32_06355</name>
</gene>
<dbReference type="InterPro" id="IPR000073">
    <property type="entry name" value="AB_hydrolase_1"/>
</dbReference>
<name>A0A074MZ71_9SPHN</name>
<evidence type="ECO:0000313" key="2">
    <source>
        <dbReference type="EMBL" id="KEO98724.1"/>
    </source>
</evidence>
<dbReference type="Gene3D" id="3.40.50.1820">
    <property type="entry name" value="alpha/beta hydrolase"/>
    <property type="match status" value="1"/>
</dbReference>
<evidence type="ECO:0000259" key="1">
    <source>
        <dbReference type="Pfam" id="PF12697"/>
    </source>
</evidence>
<dbReference type="Pfam" id="PF12697">
    <property type="entry name" value="Abhydrolase_6"/>
    <property type="match status" value="1"/>
</dbReference>
<proteinExistence type="predicted"/>
<organism evidence="2 3">
    <name type="scientific">Erythrobacter litoralis</name>
    <dbReference type="NCBI Taxonomy" id="39960"/>
    <lineage>
        <taxon>Bacteria</taxon>
        <taxon>Pseudomonadati</taxon>
        <taxon>Pseudomonadota</taxon>
        <taxon>Alphaproteobacteria</taxon>
        <taxon>Sphingomonadales</taxon>
        <taxon>Erythrobacteraceae</taxon>
        <taxon>Erythrobacter/Porphyrobacter group</taxon>
        <taxon>Erythrobacter</taxon>
    </lineage>
</organism>
<protein>
    <recommendedName>
        <fullName evidence="1">AB hydrolase-1 domain-containing protein</fullName>
    </recommendedName>
</protein>
<comment type="caution">
    <text evidence="2">The sequence shown here is derived from an EMBL/GenBank/DDBJ whole genome shotgun (WGS) entry which is preliminary data.</text>
</comment>
<accession>A0A074MZ71</accession>
<dbReference type="EMBL" id="JMIX01000003">
    <property type="protein sequence ID" value="KEO98724.1"/>
    <property type="molecule type" value="Genomic_DNA"/>
</dbReference>
<sequence length="237" mass="26636">MPGGLGSRILYWLEIPRFLKTVVTLPLRLARHWPKRRTARRRIPVIVVPGFGFTDRSTLFMRRYLRRCGFDAQGWGLGRNMGRRTIGLHNECAIEAVERRVREAGRPVALIGWSMGGIVARMVARARPELVTRVVSLSAPFTGNPYANRAWPLYEKVARHRLDDPVASRQIARSKEPTPVRSLAIHSRSDGIVASDCCVETELPRTTNIEVRAGHFEIGFKPSVLRLIADELAPLAA</sequence>
<reference evidence="2 3" key="1">
    <citation type="submission" date="2014-04" db="EMBL/GenBank/DDBJ databases">
        <title>A comprehensive comparison of genomes of Erythrobacter spp. Strains.</title>
        <authorList>
            <person name="Zheng Q."/>
        </authorList>
    </citation>
    <scope>NUCLEOTIDE SEQUENCE [LARGE SCALE GENOMIC DNA]</scope>
    <source>
        <strain evidence="2 3">DSM 8509</strain>
    </source>
</reference>
<keyword evidence="3" id="KW-1185">Reference proteome</keyword>